<keyword evidence="1" id="KW-0819">tRNA processing</keyword>
<evidence type="ECO:0000313" key="7">
    <source>
        <dbReference type="Proteomes" id="UP001620626"/>
    </source>
</evidence>
<keyword evidence="3" id="KW-0862">Zinc</keyword>
<comment type="similarity">
    <text evidence="4">Belongs to the eukaryotic/archaeal RNase P protein component 4 family.</text>
</comment>
<dbReference type="GO" id="GO:1902555">
    <property type="term" value="C:endoribonuclease complex"/>
    <property type="evidence" value="ECO:0007669"/>
    <property type="project" value="UniProtKB-ARBA"/>
</dbReference>
<dbReference type="AlphaFoldDB" id="A0ABD2IP29"/>
<sequence>MEENSKNETQKKSGGTIKQQPKQNTQQQRPTEAMLRVSFLEQAATLLANNEEDERPSSSSGRNCGTIGGQTVVPNSAGHGTSNLLSRLLLRELRECAFVDQLRMHRDFKRSNCKRCFQNWLSIKGKTQIEVKARPGAIVRICKNCGAERRFPTTNPNYRTRNEKTGHFE</sequence>
<keyword evidence="2" id="KW-0479">Metal-binding</keyword>
<evidence type="ECO:0000313" key="6">
    <source>
        <dbReference type="EMBL" id="KAL3081817.1"/>
    </source>
</evidence>
<reference evidence="6 7" key="1">
    <citation type="submission" date="2024-10" db="EMBL/GenBank/DDBJ databases">
        <authorList>
            <person name="Kim D."/>
        </authorList>
    </citation>
    <scope>NUCLEOTIDE SEQUENCE [LARGE SCALE GENOMIC DNA]</scope>
    <source>
        <strain evidence="6">BH-2024</strain>
    </source>
</reference>
<organism evidence="6 7">
    <name type="scientific">Heterodera trifolii</name>
    <dbReference type="NCBI Taxonomy" id="157864"/>
    <lineage>
        <taxon>Eukaryota</taxon>
        <taxon>Metazoa</taxon>
        <taxon>Ecdysozoa</taxon>
        <taxon>Nematoda</taxon>
        <taxon>Chromadorea</taxon>
        <taxon>Rhabditida</taxon>
        <taxon>Tylenchina</taxon>
        <taxon>Tylenchomorpha</taxon>
        <taxon>Tylenchoidea</taxon>
        <taxon>Heteroderidae</taxon>
        <taxon>Heteroderinae</taxon>
        <taxon>Heterodera</taxon>
    </lineage>
</organism>
<dbReference type="InterPro" id="IPR007175">
    <property type="entry name" value="Rpr2/Snm1/Rpp21"/>
</dbReference>
<dbReference type="GO" id="GO:1990904">
    <property type="term" value="C:ribonucleoprotein complex"/>
    <property type="evidence" value="ECO:0007669"/>
    <property type="project" value="UniProtKB-ARBA"/>
</dbReference>
<feature type="compositionally biased region" description="Basic and acidic residues" evidence="5">
    <location>
        <begin position="1"/>
        <end position="11"/>
    </location>
</feature>
<evidence type="ECO:0000256" key="1">
    <source>
        <dbReference type="ARBA" id="ARBA00022694"/>
    </source>
</evidence>
<dbReference type="EMBL" id="JBICBT010001127">
    <property type="protein sequence ID" value="KAL3081817.1"/>
    <property type="molecule type" value="Genomic_DNA"/>
</dbReference>
<proteinExistence type="inferred from homology"/>
<dbReference type="GO" id="GO:0008033">
    <property type="term" value="P:tRNA processing"/>
    <property type="evidence" value="ECO:0007669"/>
    <property type="project" value="UniProtKB-KW"/>
</dbReference>
<dbReference type="PANTHER" id="PTHR14742:SF0">
    <property type="entry name" value="RIBONUCLEASE P PROTEIN SUBUNIT P21"/>
    <property type="match status" value="1"/>
</dbReference>
<feature type="region of interest" description="Disordered" evidence="5">
    <location>
        <begin position="1"/>
        <end position="35"/>
    </location>
</feature>
<accession>A0ABD2IP29</accession>
<name>A0ABD2IP29_9BILA</name>
<protein>
    <submittedName>
        <fullName evidence="6">Uncharacterized protein</fullName>
    </submittedName>
</protein>
<comment type="caution">
    <text evidence="6">The sequence shown here is derived from an EMBL/GenBank/DDBJ whole genome shotgun (WGS) entry which is preliminary data.</text>
</comment>
<evidence type="ECO:0000256" key="4">
    <source>
        <dbReference type="ARBA" id="ARBA00038402"/>
    </source>
</evidence>
<dbReference type="GO" id="GO:0046872">
    <property type="term" value="F:metal ion binding"/>
    <property type="evidence" value="ECO:0007669"/>
    <property type="project" value="UniProtKB-KW"/>
</dbReference>
<dbReference type="PANTHER" id="PTHR14742">
    <property type="entry name" value="RIBONUCLEASE P SUBUNIT P21"/>
    <property type="match status" value="1"/>
</dbReference>
<dbReference type="Proteomes" id="UP001620626">
    <property type="component" value="Unassembled WGS sequence"/>
</dbReference>
<evidence type="ECO:0000256" key="3">
    <source>
        <dbReference type="ARBA" id="ARBA00022833"/>
    </source>
</evidence>
<feature type="region of interest" description="Disordered" evidence="5">
    <location>
        <begin position="48"/>
        <end position="79"/>
    </location>
</feature>
<feature type="compositionally biased region" description="Low complexity" evidence="5">
    <location>
        <begin position="18"/>
        <end position="31"/>
    </location>
</feature>
<keyword evidence="7" id="KW-1185">Reference proteome</keyword>
<evidence type="ECO:0000256" key="5">
    <source>
        <dbReference type="SAM" id="MobiDB-lite"/>
    </source>
</evidence>
<dbReference type="Pfam" id="PF04032">
    <property type="entry name" value="Rpr2"/>
    <property type="match status" value="1"/>
</dbReference>
<evidence type="ECO:0000256" key="2">
    <source>
        <dbReference type="ARBA" id="ARBA00022723"/>
    </source>
</evidence>
<gene>
    <name evidence="6" type="ORF">niasHT_034008</name>
</gene>